<name>A0ABW6QDM7_9ACTN</name>
<organism evidence="4 5">
    <name type="scientific">Streptomyces marokkonensis</name>
    <dbReference type="NCBI Taxonomy" id="324855"/>
    <lineage>
        <taxon>Bacteria</taxon>
        <taxon>Bacillati</taxon>
        <taxon>Actinomycetota</taxon>
        <taxon>Actinomycetes</taxon>
        <taxon>Kitasatosporales</taxon>
        <taxon>Streptomycetaceae</taxon>
        <taxon>Streptomyces</taxon>
    </lineage>
</organism>
<proteinExistence type="predicted"/>
<dbReference type="GO" id="GO:0005524">
    <property type="term" value="F:ATP binding"/>
    <property type="evidence" value="ECO:0007669"/>
    <property type="project" value="UniProtKB-KW"/>
</dbReference>
<keyword evidence="5" id="KW-1185">Reference proteome</keyword>
<evidence type="ECO:0000256" key="1">
    <source>
        <dbReference type="ARBA" id="ARBA00022741"/>
    </source>
</evidence>
<dbReference type="SUPFAM" id="SSF52540">
    <property type="entry name" value="P-loop containing nucleoside triphosphate hydrolases"/>
    <property type="match status" value="1"/>
</dbReference>
<comment type="caution">
    <text evidence="4">The sequence shown here is derived from an EMBL/GenBank/DDBJ whole genome shotgun (WGS) entry which is preliminary data.</text>
</comment>
<dbReference type="PANTHER" id="PTHR16305:SF35">
    <property type="entry name" value="TRANSCRIPTIONAL ACTIVATOR DOMAIN"/>
    <property type="match status" value="1"/>
</dbReference>
<gene>
    <name evidence="4" type="ORF">ACFVZC_28635</name>
</gene>
<evidence type="ECO:0000256" key="2">
    <source>
        <dbReference type="ARBA" id="ARBA00022840"/>
    </source>
</evidence>
<feature type="domain" description="Orc1-like AAA ATPase" evidence="3">
    <location>
        <begin position="16"/>
        <end position="184"/>
    </location>
</feature>
<keyword evidence="1" id="KW-0547">Nucleotide-binding</keyword>
<accession>A0ABW6QDM7</accession>
<dbReference type="InterPro" id="IPR027417">
    <property type="entry name" value="P-loop_NTPase"/>
</dbReference>
<evidence type="ECO:0000313" key="4">
    <source>
        <dbReference type="EMBL" id="MFF1277329.1"/>
    </source>
</evidence>
<evidence type="ECO:0000259" key="3">
    <source>
        <dbReference type="Pfam" id="PF13191"/>
    </source>
</evidence>
<protein>
    <submittedName>
        <fullName evidence="4">ATP-binding protein</fullName>
    </submittedName>
</protein>
<feature type="non-terminal residue" evidence="4">
    <location>
        <position position="200"/>
    </location>
</feature>
<evidence type="ECO:0000313" key="5">
    <source>
        <dbReference type="Proteomes" id="UP001601627"/>
    </source>
</evidence>
<sequence length="200" mass="21759">MTEVRPPAASSASLWERDEEVAAIKEAVDILCADRSSPGRLLVLRGEAGLGKTALLAETRRIAEQRGCTVWSARGGETLRSVPFNVVRQLLQPALVPMLPEEAREYLGDWYDIAGPALGIANPGDRHADPQGVCEGLVAAVRRLARRDWPLVLLIDDAHWADQETLYWLAAFAGRLADLSVLVVVARRPGEISGTGARYL</sequence>
<dbReference type="RefSeq" id="WP_388239093.1">
    <property type="nucleotide sequence ID" value="NZ_JBHVZQ010000034.1"/>
</dbReference>
<dbReference type="Pfam" id="PF13191">
    <property type="entry name" value="AAA_16"/>
    <property type="match status" value="1"/>
</dbReference>
<dbReference type="InterPro" id="IPR041664">
    <property type="entry name" value="AAA_16"/>
</dbReference>
<dbReference type="PANTHER" id="PTHR16305">
    <property type="entry name" value="TESTICULAR SOLUBLE ADENYLYL CYCLASE"/>
    <property type="match status" value="1"/>
</dbReference>
<dbReference type="Gene3D" id="3.40.50.300">
    <property type="entry name" value="P-loop containing nucleotide triphosphate hydrolases"/>
    <property type="match status" value="1"/>
</dbReference>
<dbReference type="Proteomes" id="UP001601627">
    <property type="component" value="Unassembled WGS sequence"/>
</dbReference>
<dbReference type="EMBL" id="JBHVZQ010000034">
    <property type="protein sequence ID" value="MFF1277329.1"/>
    <property type="molecule type" value="Genomic_DNA"/>
</dbReference>
<keyword evidence="2 4" id="KW-0067">ATP-binding</keyword>
<reference evidence="4 5" key="1">
    <citation type="submission" date="2024-09" db="EMBL/GenBank/DDBJ databases">
        <title>The Natural Products Discovery Center: Release of the First 8490 Sequenced Strains for Exploring Actinobacteria Biosynthetic Diversity.</title>
        <authorList>
            <person name="Kalkreuter E."/>
            <person name="Kautsar S.A."/>
            <person name="Yang D."/>
            <person name="Bader C.D."/>
            <person name="Teijaro C.N."/>
            <person name="Fluegel L."/>
            <person name="Davis C.M."/>
            <person name="Simpson J.R."/>
            <person name="Lauterbach L."/>
            <person name="Steele A.D."/>
            <person name="Gui C."/>
            <person name="Meng S."/>
            <person name="Li G."/>
            <person name="Viehrig K."/>
            <person name="Ye F."/>
            <person name="Su P."/>
            <person name="Kiefer A.F."/>
            <person name="Nichols A."/>
            <person name="Cepeda A.J."/>
            <person name="Yan W."/>
            <person name="Fan B."/>
            <person name="Jiang Y."/>
            <person name="Adhikari A."/>
            <person name="Zheng C.-J."/>
            <person name="Schuster L."/>
            <person name="Cowan T.M."/>
            <person name="Smanski M.J."/>
            <person name="Chevrette M.G."/>
            <person name="De Carvalho L.P.S."/>
            <person name="Shen B."/>
        </authorList>
    </citation>
    <scope>NUCLEOTIDE SEQUENCE [LARGE SCALE GENOMIC DNA]</scope>
    <source>
        <strain evidence="4 5">NPDC058328</strain>
    </source>
</reference>